<feature type="transmembrane region" description="Helical" evidence="1">
    <location>
        <begin position="42"/>
        <end position="59"/>
    </location>
</feature>
<keyword evidence="1" id="KW-0812">Transmembrane</keyword>
<keyword evidence="1" id="KW-0472">Membrane</keyword>
<evidence type="ECO:0000313" key="2">
    <source>
        <dbReference type="EMBL" id="ETJ38370.1"/>
    </source>
</evidence>
<keyword evidence="1" id="KW-1133">Transmembrane helix</keyword>
<name>W1Y9L3_9ZZZZ</name>
<proteinExistence type="predicted"/>
<sequence>MISVLIVFGLLYLYKITAFIQLIKYRFRFIFSFGLDDAVAGTLRLGELILMLIVVALDIRIANRLLHRCGIQLDVTH</sequence>
<organism evidence="2">
    <name type="scientific">human gut metagenome</name>
    <dbReference type="NCBI Taxonomy" id="408170"/>
    <lineage>
        <taxon>unclassified sequences</taxon>
        <taxon>metagenomes</taxon>
        <taxon>organismal metagenomes</taxon>
    </lineage>
</organism>
<dbReference type="AlphaFoldDB" id="W1Y9L3"/>
<accession>W1Y9L3</accession>
<gene>
    <name evidence="2" type="ORF">Q604_UNBC07508G0001</name>
</gene>
<protein>
    <submittedName>
        <fullName evidence="2">Uncharacterized protein</fullName>
    </submittedName>
</protein>
<reference evidence="2" key="1">
    <citation type="submission" date="2013-12" db="EMBL/GenBank/DDBJ databases">
        <title>A Varibaculum cambriense genome reconstructed from a premature infant gut community with otherwise low bacterial novelty that shifts toward anaerobic metabolism during the third week of life.</title>
        <authorList>
            <person name="Brown C.T."/>
            <person name="Sharon I."/>
            <person name="Thomas B.C."/>
            <person name="Castelle C.J."/>
            <person name="Morowitz M.J."/>
            <person name="Banfield J.F."/>
        </authorList>
    </citation>
    <scope>NUCLEOTIDE SEQUENCE</scope>
</reference>
<feature type="non-terminal residue" evidence="2">
    <location>
        <position position="77"/>
    </location>
</feature>
<evidence type="ECO:0000256" key="1">
    <source>
        <dbReference type="SAM" id="Phobius"/>
    </source>
</evidence>
<dbReference type="EMBL" id="AZMM01007508">
    <property type="protein sequence ID" value="ETJ38370.1"/>
    <property type="molecule type" value="Genomic_DNA"/>
</dbReference>
<comment type="caution">
    <text evidence="2">The sequence shown here is derived from an EMBL/GenBank/DDBJ whole genome shotgun (WGS) entry which is preliminary data.</text>
</comment>